<evidence type="ECO:0000259" key="1">
    <source>
        <dbReference type="Pfam" id="PF12680"/>
    </source>
</evidence>
<organism evidence="2 3">
    <name type="scientific">Nocardioides aromaticivorans</name>
    <dbReference type="NCBI Taxonomy" id="200618"/>
    <lineage>
        <taxon>Bacteria</taxon>
        <taxon>Bacillati</taxon>
        <taxon>Actinomycetota</taxon>
        <taxon>Actinomycetes</taxon>
        <taxon>Propionibacteriales</taxon>
        <taxon>Nocardioidaceae</taxon>
        <taxon>Nocardioides</taxon>
    </lineage>
</organism>
<sequence length="142" mass="15855">MTETQTRAEAFTQRIAQMIEAMTAHDLDALMDHYDDGLVFVDSASAQRFTKDGLRDFVDELWVEQPDFTVRMAASHALGNEFAVMLEASASMPRRVSGEAVQVSWVIPVIYTFDPSSLKVVREISFSDEEAYQQTLADLGVA</sequence>
<dbReference type="EMBL" id="CP022295">
    <property type="protein sequence ID" value="QSR24871.1"/>
    <property type="molecule type" value="Genomic_DNA"/>
</dbReference>
<dbReference type="SUPFAM" id="SSF54427">
    <property type="entry name" value="NTF2-like"/>
    <property type="match status" value="1"/>
</dbReference>
<dbReference type="Gene3D" id="3.10.450.50">
    <property type="match status" value="1"/>
</dbReference>
<dbReference type="InterPro" id="IPR032710">
    <property type="entry name" value="NTF2-like_dom_sf"/>
</dbReference>
<feature type="domain" description="SnoaL-like" evidence="1">
    <location>
        <begin position="16"/>
        <end position="105"/>
    </location>
</feature>
<proteinExistence type="predicted"/>
<dbReference type="Pfam" id="PF12680">
    <property type="entry name" value="SnoaL_2"/>
    <property type="match status" value="1"/>
</dbReference>
<reference evidence="2 3" key="1">
    <citation type="submission" date="2017-06" db="EMBL/GenBank/DDBJ databases">
        <title>Complete Genome Sequence of the Soil Carbazole-Degrading Bacterium Nocardioides aromaticivorans IC177.</title>
        <authorList>
            <person name="Vejarano F."/>
            <person name="Suzuki-Minakuchi C."/>
            <person name="Ohtsubo Y."/>
            <person name="Tsuda M."/>
            <person name="Okada K."/>
            <person name="Nojiri H."/>
        </authorList>
    </citation>
    <scope>NUCLEOTIDE SEQUENCE [LARGE SCALE GENOMIC DNA]</scope>
    <source>
        <strain evidence="2 3">IC177</strain>
    </source>
</reference>
<accession>A0ABX7PGE0</accession>
<dbReference type="RefSeq" id="WP_207008851.1">
    <property type="nucleotide sequence ID" value="NZ_CP022295.1"/>
</dbReference>
<protein>
    <recommendedName>
        <fullName evidence="1">SnoaL-like domain-containing protein</fullName>
    </recommendedName>
</protein>
<evidence type="ECO:0000313" key="3">
    <source>
        <dbReference type="Proteomes" id="UP000662818"/>
    </source>
</evidence>
<gene>
    <name evidence="2" type="ORF">CFH99_04480</name>
</gene>
<keyword evidence="3" id="KW-1185">Reference proteome</keyword>
<evidence type="ECO:0000313" key="2">
    <source>
        <dbReference type="EMBL" id="QSR24871.1"/>
    </source>
</evidence>
<name>A0ABX7PGE0_9ACTN</name>
<dbReference type="InterPro" id="IPR037401">
    <property type="entry name" value="SnoaL-like"/>
</dbReference>
<dbReference type="Proteomes" id="UP000662818">
    <property type="component" value="Chromosome"/>
</dbReference>